<dbReference type="Proteomes" id="UP000805193">
    <property type="component" value="Unassembled WGS sequence"/>
</dbReference>
<evidence type="ECO:0000313" key="1">
    <source>
        <dbReference type="EMBL" id="KAG0430231.1"/>
    </source>
</evidence>
<name>A0AC60Q8W4_IXOPE</name>
<evidence type="ECO:0000313" key="2">
    <source>
        <dbReference type="Proteomes" id="UP000805193"/>
    </source>
</evidence>
<comment type="caution">
    <text evidence="1">The sequence shown here is derived from an EMBL/GenBank/DDBJ whole genome shotgun (WGS) entry which is preliminary data.</text>
</comment>
<accession>A0AC60Q8W4</accession>
<sequence length="238" mass="26393">MPLPPLWWGDESHHVADCEARRVIVVNIFAAVTVRHLGQGSASPRSPWRAKNGAIAAVVCDPGWRSHGRRRRDRRGGLGQNRILGSGHCLPTPHTATPVGLSVATWTSRDGTEPPRFYVSRKPWGDQRRPEPGQALDRVSWPFWDRTVNEMETRARCACLPSRPGDLFCRVCGGLLLHGDGHDRSLFHQSRANGGDGDIIGPQRVDNPAEHPDAIHCFGWPGTLSLLPPPWQQPGYKR</sequence>
<gene>
    <name evidence="1" type="ORF">HPB47_022868</name>
</gene>
<keyword evidence="2" id="KW-1185">Reference proteome</keyword>
<protein>
    <submittedName>
        <fullName evidence="1">Uncharacterized protein</fullName>
    </submittedName>
</protein>
<organism evidence="1 2">
    <name type="scientific">Ixodes persulcatus</name>
    <name type="common">Taiga tick</name>
    <dbReference type="NCBI Taxonomy" id="34615"/>
    <lineage>
        <taxon>Eukaryota</taxon>
        <taxon>Metazoa</taxon>
        <taxon>Ecdysozoa</taxon>
        <taxon>Arthropoda</taxon>
        <taxon>Chelicerata</taxon>
        <taxon>Arachnida</taxon>
        <taxon>Acari</taxon>
        <taxon>Parasitiformes</taxon>
        <taxon>Ixodida</taxon>
        <taxon>Ixodoidea</taxon>
        <taxon>Ixodidae</taxon>
        <taxon>Ixodinae</taxon>
        <taxon>Ixodes</taxon>
    </lineage>
</organism>
<dbReference type="EMBL" id="JABSTQ010009341">
    <property type="protein sequence ID" value="KAG0430231.1"/>
    <property type="molecule type" value="Genomic_DNA"/>
</dbReference>
<proteinExistence type="predicted"/>
<reference evidence="1 2" key="1">
    <citation type="journal article" date="2020" name="Cell">
        <title>Large-Scale Comparative Analyses of Tick Genomes Elucidate Their Genetic Diversity and Vector Capacities.</title>
        <authorList>
            <consortium name="Tick Genome and Microbiome Consortium (TIGMIC)"/>
            <person name="Jia N."/>
            <person name="Wang J."/>
            <person name="Shi W."/>
            <person name="Du L."/>
            <person name="Sun Y."/>
            <person name="Zhan W."/>
            <person name="Jiang J.F."/>
            <person name="Wang Q."/>
            <person name="Zhang B."/>
            <person name="Ji P."/>
            <person name="Bell-Sakyi L."/>
            <person name="Cui X.M."/>
            <person name="Yuan T.T."/>
            <person name="Jiang B.G."/>
            <person name="Yang W.F."/>
            <person name="Lam T.T."/>
            <person name="Chang Q.C."/>
            <person name="Ding S.J."/>
            <person name="Wang X.J."/>
            <person name="Zhu J.G."/>
            <person name="Ruan X.D."/>
            <person name="Zhao L."/>
            <person name="Wei J.T."/>
            <person name="Ye R.Z."/>
            <person name="Que T.C."/>
            <person name="Du C.H."/>
            <person name="Zhou Y.H."/>
            <person name="Cheng J.X."/>
            <person name="Dai P.F."/>
            <person name="Guo W.B."/>
            <person name="Han X.H."/>
            <person name="Huang E.J."/>
            <person name="Li L.F."/>
            <person name="Wei W."/>
            <person name="Gao Y.C."/>
            <person name="Liu J.Z."/>
            <person name="Shao H.Z."/>
            <person name="Wang X."/>
            <person name="Wang C.C."/>
            <person name="Yang T.C."/>
            <person name="Huo Q.B."/>
            <person name="Li W."/>
            <person name="Chen H.Y."/>
            <person name="Chen S.E."/>
            <person name="Zhou L.G."/>
            <person name="Ni X.B."/>
            <person name="Tian J.H."/>
            <person name="Sheng Y."/>
            <person name="Liu T."/>
            <person name="Pan Y.S."/>
            <person name="Xia L.Y."/>
            <person name="Li J."/>
            <person name="Zhao F."/>
            <person name="Cao W.C."/>
        </authorList>
    </citation>
    <scope>NUCLEOTIDE SEQUENCE [LARGE SCALE GENOMIC DNA]</scope>
    <source>
        <strain evidence="1">Iper-2018</strain>
    </source>
</reference>